<proteinExistence type="inferred from homology"/>
<comment type="similarity">
    <text evidence="2">Belongs to the MscS (TC 1.A.23) family.</text>
</comment>
<reference evidence="11 12" key="1">
    <citation type="submission" date="2021-05" db="EMBL/GenBank/DDBJ databases">
        <title>Novel species in genus Cellulomonas.</title>
        <authorList>
            <person name="Zhang G."/>
        </authorList>
    </citation>
    <scope>NUCLEOTIDE SEQUENCE [LARGE SCALE GENOMIC DNA]</scope>
    <source>
        <strain evidence="12">zg-ZUI222</strain>
    </source>
</reference>
<dbReference type="SUPFAM" id="SSF50182">
    <property type="entry name" value="Sm-like ribonucleoproteins"/>
    <property type="match status" value="1"/>
</dbReference>
<evidence type="ECO:0000256" key="7">
    <source>
        <dbReference type="SAM" id="MobiDB-lite"/>
    </source>
</evidence>
<evidence type="ECO:0000313" key="12">
    <source>
        <dbReference type="Proteomes" id="UP000677804"/>
    </source>
</evidence>
<dbReference type="InterPro" id="IPR011014">
    <property type="entry name" value="MscS_channel_TM-2"/>
</dbReference>
<keyword evidence="3" id="KW-1003">Cell membrane</keyword>
<evidence type="ECO:0000256" key="3">
    <source>
        <dbReference type="ARBA" id="ARBA00022475"/>
    </source>
</evidence>
<evidence type="ECO:0000256" key="8">
    <source>
        <dbReference type="SAM" id="Phobius"/>
    </source>
</evidence>
<comment type="subcellular location">
    <subcellularLocation>
        <location evidence="1">Cell membrane</location>
        <topology evidence="1">Multi-pass membrane protein</topology>
    </subcellularLocation>
</comment>
<dbReference type="InterPro" id="IPR010920">
    <property type="entry name" value="LSM_dom_sf"/>
</dbReference>
<keyword evidence="6 8" id="KW-0472">Membrane</keyword>
<feature type="domain" description="Mechanosensitive ion channel transmembrane helices 2/3" evidence="10">
    <location>
        <begin position="134"/>
        <end position="172"/>
    </location>
</feature>
<dbReference type="RefSeq" id="WP_207340622.1">
    <property type="nucleotide sequence ID" value="NZ_CP074405.1"/>
</dbReference>
<gene>
    <name evidence="11" type="ORF">KG103_06905</name>
</gene>
<dbReference type="InterPro" id="IPR011066">
    <property type="entry name" value="MscS_channel_C_sf"/>
</dbReference>
<dbReference type="Proteomes" id="UP000677804">
    <property type="component" value="Chromosome"/>
</dbReference>
<organism evidence="11 12">
    <name type="scientific">Cellulomonas wangleii</name>
    <dbReference type="NCBI Taxonomy" id="2816956"/>
    <lineage>
        <taxon>Bacteria</taxon>
        <taxon>Bacillati</taxon>
        <taxon>Actinomycetota</taxon>
        <taxon>Actinomycetes</taxon>
        <taxon>Micrococcales</taxon>
        <taxon>Cellulomonadaceae</taxon>
        <taxon>Cellulomonas</taxon>
    </lineage>
</organism>
<evidence type="ECO:0000256" key="4">
    <source>
        <dbReference type="ARBA" id="ARBA00022692"/>
    </source>
</evidence>
<evidence type="ECO:0000259" key="10">
    <source>
        <dbReference type="Pfam" id="PF21088"/>
    </source>
</evidence>
<feature type="compositionally biased region" description="Basic and acidic residues" evidence="7">
    <location>
        <begin position="397"/>
        <end position="415"/>
    </location>
</feature>
<keyword evidence="5 8" id="KW-1133">Transmembrane helix</keyword>
<dbReference type="Pfam" id="PF00924">
    <property type="entry name" value="MS_channel_2nd"/>
    <property type="match status" value="1"/>
</dbReference>
<evidence type="ECO:0000313" key="11">
    <source>
        <dbReference type="EMBL" id="QVI63579.1"/>
    </source>
</evidence>
<evidence type="ECO:0000256" key="2">
    <source>
        <dbReference type="ARBA" id="ARBA00008017"/>
    </source>
</evidence>
<dbReference type="Gene3D" id="3.30.70.100">
    <property type="match status" value="1"/>
</dbReference>
<feature type="domain" description="Mechanosensitive ion channel MscS" evidence="9">
    <location>
        <begin position="174"/>
        <end position="235"/>
    </location>
</feature>
<feature type="compositionally biased region" description="Low complexity" evidence="7">
    <location>
        <begin position="1"/>
        <end position="31"/>
    </location>
</feature>
<dbReference type="InterPro" id="IPR023408">
    <property type="entry name" value="MscS_beta-dom_sf"/>
</dbReference>
<dbReference type="PANTHER" id="PTHR30460:SF0">
    <property type="entry name" value="MODERATE CONDUCTANCE MECHANOSENSITIVE CHANNEL YBIO"/>
    <property type="match status" value="1"/>
</dbReference>
<feature type="transmembrane region" description="Helical" evidence="8">
    <location>
        <begin position="50"/>
        <end position="72"/>
    </location>
</feature>
<evidence type="ECO:0000259" key="9">
    <source>
        <dbReference type="Pfam" id="PF00924"/>
    </source>
</evidence>
<evidence type="ECO:0000256" key="1">
    <source>
        <dbReference type="ARBA" id="ARBA00004651"/>
    </source>
</evidence>
<feature type="region of interest" description="Disordered" evidence="7">
    <location>
        <begin position="349"/>
        <end position="421"/>
    </location>
</feature>
<feature type="transmembrane region" description="Helical" evidence="8">
    <location>
        <begin position="152"/>
        <end position="175"/>
    </location>
</feature>
<dbReference type="EMBL" id="CP074405">
    <property type="protein sequence ID" value="QVI63579.1"/>
    <property type="molecule type" value="Genomic_DNA"/>
</dbReference>
<dbReference type="InterPro" id="IPR049142">
    <property type="entry name" value="MS_channel_1st"/>
</dbReference>
<keyword evidence="4 8" id="KW-0812">Transmembrane</keyword>
<dbReference type="Pfam" id="PF21088">
    <property type="entry name" value="MS_channel_1st"/>
    <property type="match status" value="1"/>
</dbReference>
<feature type="compositionally biased region" description="Low complexity" evidence="7">
    <location>
        <begin position="369"/>
        <end position="379"/>
    </location>
</feature>
<feature type="compositionally biased region" description="Gly residues" evidence="7">
    <location>
        <begin position="355"/>
        <end position="368"/>
    </location>
</feature>
<sequence length="421" mass="43724">MRTPTVSAGASPSASPTATAPAATAEVTPPSFTKPAGDSWPTWLGDWWEWFVGVPLRIVLIVVISALVLLLLRRTISGVTRHVAEGDPVIERGVLRPIGRSEVGSVLLKANPLATARRAQRARTIGSVLRSTASIVVGSIAGLLVLDALHINLAPFIASAGIVGVAVGFGAQSLVKDFLSGLFMLLEDQYGVGDVVDIGPATGTVENVGLRVTKVRDDSGTLWYVPNGSIVRVGNKTQGFSTALVEVDVDYFVDLDEARGLLTEAARRVATDPVVGAYLQGEPEVTGAEKLAADAVGLRLSVRTAPAMQWEVARHLRLAVRQALEAAGVPLAGQRDALVAHQERLGLIPTSADDGAGGSGGTTPGGAAGTPQGDAQQGDVEQGDAQQGDVEQQGDASPRDPHDTPVHDVVERREPPPPPAG</sequence>
<name>A0ABX8D810_9CELL</name>
<feature type="transmembrane region" description="Helical" evidence="8">
    <location>
        <begin position="127"/>
        <end position="146"/>
    </location>
</feature>
<dbReference type="SUPFAM" id="SSF82689">
    <property type="entry name" value="Mechanosensitive channel protein MscS (YggB), C-terminal domain"/>
    <property type="match status" value="1"/>
</dbReference>
<dbReference type="Gene3D" id="2.30.30.60">
    <property type="match status" value="1"/>
</dbReference>
<dbReference type="PANTHER" id="PTHR30460">
    <property type="entry name" value="MODERATE CONDUCTANCE MECHANOSENSITIVE CHANNEL YBIO"/>
    <property type="match status" value="1"/>
</dbReference>
<dbReference type="InterPro" id="IPR045276">
    <property type="entry name" value="YbiO_bact"/>
</dbReference>
<keyword evidence="12" id="KW-1185">Reference proteome</keyword>
<dbReference type="Gene3D" id="1.10.287.1260">
    <property type="match status" value="1"/>
</dbReference>
<protein>
    <submittedName>
        <fullName evidence="11">Mechanosensitive ion channel family protein</fullName>
    </submittedName>
</protein>
<evidence type="ECO:0000256" key="5">
    <source>
        <dbReference type="ARBA" id="ARBA00022989"/>
    </source>
</evidence>
<dbReference type="InterPro" id="IPR006685">
    <property type="entry name" value="MscS_channel_2nd"/>
</dbReference>
<feature type="region of interest" description="Disordered" evidence="7">
    <location>
        <begin position="1"/>
        <end position="35"/>
    </location>
</feature>
<evidence type="ECO:0000256" key="6">
    <source>
        <dbReference type="ARBA" id="ARBA00023136"/>
    </source>
</evidence>
<accession>A0ABX8D810</accession>
<dbReference type="SUPFAM" id="SSF82861">
    <property type="entry name" value="Mechanosensitive channel protein MscS (YggB), transmembrane region"/>
    <property type="match status" value="1"/>
</dbReference>